<dbReference type="InterPro" id="IPR034733">
    <property type="entry name" value="AcCoA_carboxyl_beta"/>
</dbReference>
<evidence type="ECO:0000313" key="3">
    <source>
        <dbReference type="EMBL" id="QIE55063.1"/>
    </source>
</evidence>
<dbReference type="EMBL" id="CP049056">
    <property type="protein sequence ID" value="QIE55063.1"/>
    <property type="molecule type" value="Genomic_DNA"/>
</dbReference>
<dbReference type="PANTHER" id="PTHR43842">
    <property type="entry name" value="PROPIONYL-COA CARBOXYLASE BETA CHAIN"/>
    <property type="match status" value="1"/>
</dbReference>
<evidence type="ECO:0000259" key="2">
    <source>
        <dbReference type="PROSITE" id="PS50989"/>
    </source>
</evidence>
<feature type="domain" description="CoA carboxyltransferase C-terminal" evidence="2">
    <location>
        <begin position="265"/>
        <end position="500"/>
    </location>
</feature>
<dbReference type="PROSITE" id="PS50989">
    <property type="entry name" value="COA_CT_CTER"/>
    <property type="match status" value="1"/>
</dbReference>
<dbReference type="RefSeq" id="WP_165096336.1">
    <property type="nucleotide sequence ID" value="NZ_CP049056.1"/>
</dbReference>
<dbReference type="Gene3D" id="3.90.226.10">
    <property type="entry name" value="2-enoyl-CoA Hydratase, Chain A, domain 1"/>
    <property type="match status" value="2"/>
</dbReference>
<feature type="domain" description="CoA carboxyltransferase N-terminal" evidence="1">
    <location>
        <begin position="3"/>
        <end position="261"/>
    </location>
</feature>
<reference evidence="3 4" key="1">
    <citation type="submission" date="2020-02" db="EMBL/GenBank/DDBJ databases">
        <title>complete genome sequence of Rhodobacteraceae bacterium.</title>
        <authorList>
            <person name="Park J."/>
            <person name="Kim Y.-S."/>
            <person name="Kim K.-H."/>
        </authorList>
    </citation>
    <scope>NUCLEOTIDE SEQUENCE [LARGE SCALE GENOMIC DNA]</scope>
    <source>
        <strain evidence="3 4">RR4-56</strain>
    </source>
</reference>
<sequence length="518" mass="57068">MSWKPEVDQIERRNEMARMLGGEDSIKRQHANGRLTVRERIGLIADEGSFREIGAMTGKATYDENHNLVSVRPANAVIGTAKINGRKVAIDGDDYTIRGGSSEATVSEKWIYAENYALEMRMPLIRLVESAGGSVRLVEQQGSTKIPGYPTWLMASTLGYIPVVAMALGPCAGLGALKAACAHFSIMVKGTSQVFAGGPPVVERGMGIKVDKEELGGSDIHTRASGVINNEAKDEEEALSLARRFLSYMPSSVFETPPVIECDDPVDRAEEELLSIIPRERRRIYKMRRLIELVMDKGSVLETSPRYGRSIITCLARLGGRPVGVIGNDPMHYGGGLTRAAAEKMEAFIDICDTFHLPIVNFVDQPGTIVGPEAEKMGTVKGSVRVVSAIEQSRVPWCAIVVRRLYGLAGTAYGRLQGINLHYAWPSARWGSIPISGGVEAAYKSELSKLSEEERQARLEELEAYYDHLESPFLTAERFKVPDIIDPRQTRAVLNDWLDDAWRILPEQVGVKGRTIRL</sequence>
<dbReference type="InterPro" id="IPR029045">
    <property type="entry name" value="ClpP/crotonase-like_dom_sf"/>
</dbReference>
<proteinExistence type="predicted"/>
<dbReference type="InterPro" id="IPR011762">
    <property type="entry name" value="COA_CT_N"/>
</dbReference>
<dbReference type="KEGG" id="hdh:G5B40_06090"/>
<dbReference type="InterPro" id="IPR011763">
    <property type="entry name" value="COA_CT_C"/>
</dbReference>
<dbReference type="SUPFAM" id="SSF52096">
    <property type="entry name" value="ClpP/crotonase"/>
    <property type="match status" value="2"/>
</dbReference>
<organism evidence="3 4">
    <name type="scientific">Pikeienuella piscinae</name>
    <dbReference type="NCBI Taxonomy" id="2748098"/>
    <lineage>
        <taxon>Bacteria</taxon>
        <taxon>Pseudomonadati</taxon>
        <taxon>Pseudomonadota</taxon>
        <taxon>Alphaproteobacteria</taxon>
        <taxon>Rhodobacterales</taxon>
        <taxon>Paracoccaceae</taxon>
        <taxon>Pikeienuella</taxon>
    </lineage>
</organism>
<evidence type="ECO:0000259" key="1">
    <source>
        <dbReference type="PROSITE" id="PS50980"/>
    </source>
</evidence>
<dbReference type="GO" id="GO:0004658">
    <property type="term" value="F:propionyl-CoA carboxylase activity"/>
    <property type="evidence" value="ECO:0007669"/>
    <property type="project" value="TreeGrafter"/>
</dbReference>
<accession>A0A7L5BVF1</accession>
<name>A0A7L5BVF1_9RHOB</name>
<evidence type="ECO:0000313" key="4">
    <source>
        <dbReference type="Proteomes" id="UP000503336"/>
    </source>
</evidence>
<dbReference type="InterPro" id="IPR051047">
    <property type="entry name" value="AccD/PCCB"/>
</dbReference>
<dbReference type="Proteomes" id="UP000503336">
    <property type="component" value="Chromosome"/>
</dbReference>
<dbReference type="AlphaFoldDB" id="A0A7L5BVF1"/>
<protein>
    <submittedName>
        <fullName evidence="3">Propionyl-CoA carboxylase</fullName>
    </submittedName>
</protein>
<dbReference type="PANTHER" id="PTHR43842:SF2">
    <property type="entry name" value="PROPIONYL-COA CARBOXYLASE BETA CHAIN, MITOCHONDRIAL"/>
    <property type="match status" value="1"/>
</dbReference>
<gene>
    <name evidence="3" type="ORF">G5B40_06090</name>
</gene>
<dbReference type="Pfam" id="PF01039">
    <property type="entry name" value="Carboxyl_trans"/>
    <property type="match status" value="1"/>
</dbReference>
<keyword evidence="4" id="KW-1185">Reference proteome</keyword>
<dbReference type="PROSITE" id="PS50980">
    <property type="entry name" value="COA_CT_NTER"/>
    <property type="match status" value="1"/>
</dbReference>